<accession>A0AAU9SL21</accession>
<keyword evidence="5 10" id="KW-0547">Nucleotide-binding</keyword>
<dbReference type="SUPFAM" id="SSF56112">
    <property type="entry name" value="Protein kinase-like (PK-like)"/>
    <property type="match status" value="1"/>
</dbReference>
<feature type="non-terminal residue" evidence="12">
    <location>
        <position position="1"/>
    </location>
</feature>
<comment type="catalytic activity">
    <reaction evidence="10">
        <text>L-threonyl-[protein] + ATP = O-phospho-L-threonyl-[protein] + ADP + H(+)</text>
        <dbReference type="Rhea" id="RHEA:46608"/>
        <dbReference type="Rhea" id="RHEA-COMP:11060"/>
        <dbReference type="Rhea" id="RHEA-COMP:11605"/>
        <dbReference type="ChEBI" id="CHEBI:15378"/>
        <dbReference type="ChEBI" id="CHEBI:30013"/>
        <dbReference type="ChEBI" id="CHEBI:30616"/>
        <dbReference type="ChEBI" id="CHEBI:61977"/>
        <dbReference type="ChEBI" id="CHEBI:456216"/>
        <dbReference type="EC" id="2.7.11.1"/>
    </reaction>
</comment>
<dbReference type="GO" id="GO:0004674">
    <property type="term" value="F:protein serine/threonine kinase activity"/>
    <property type="evidence" value="ECO:0007669"/>
    <property type="project" value="UniProtKB-UniRule"/>
</dbReference>
<dbReference type="PANTHER" id="PTHR45863">
    <property type="entry name" value="SERINE/THREONINE-PROTEIN KINASE BSK5"/>
    <property type="match status" value="1"/>
</dbReference>
<dbReference type="AlphaFoldDB" id="A0AAU9SL21"/>
<evidence type="ECO:0000256" key="6">
    <source>
        <dbReference type="ARBA" id="ARBA00022777"/>
    </source>
</evidence>
<comment type="function">
    <text evidence="10">Serine/threonine kinase that acts as positive regulator of brassinosteroid (BR) signaling downstream of the receptor kinase BRI1.</text>
</comment>
<dbReference type="EMBL" id="OU466862">
    <property type="protein sequence ID" value="CAH2069208.1"/>
    <property type="molecule type" value="Genomic_DNA"/>
</dbReference>
<dbReference type="PANTHER" id="PTHR45863:SF47">
    <property type="entry name" value="SERINE_THREONINE-PROTEIN KINASE BSK3"/>
    <property type="match status" value="1"/>
</dbReference>
<evidence type="ECO:0000256" key="2">
    <source>
        <dbReference type="ARBA" id="ARBA00008684"/>
    </source>
</evidence>
<keyword evidence="3 10" id="KW-1003">Cell membrane</keyword>
<dbReference type="EC" id="2.7.11.1" evidence="10"/>
<evidence type="ECO:0000256" key="9">
    <source>
        <dbReference type="ARBA" id="ARBA00023288"/>
    </source>
</evidence>
<reference evidence="12 13" key="1">
    <citation type="submission" date="2022-03" db="EMBL/GenBank/DDBJ databases">
        <authorList>
            <person name="Nunn A."/>
            <person name="Chopra R."/>
            <person name="Nunn A."/>
            <person name="Contreras Garrido A."/>
        </authorList>
    </citation>
    <scope>NUCLEOTIDE SEQUENCE [LARGE SCALE GENOMIC DNA]</scope>
</reference>
<comment type="subcellular location">
    <subcellularLocation>
        <location evidence="10">Cell membrane</location>
        <topology evidence="10">Lipid-anchor</topology>
    </subcellularLocation>
    <subcellularLocation>
        <location evidence="1">Endomembrane system</location>
    </subcellularLocation>
</comment>
<keyword evidence="10" id="KW-1070">Brassinosteroid signaling pathway</keyword>
<evidence type="ECO:0000256" key="4">
    <source>
        <dbReference type="ARBA" id="ARBA00022679"/>
    </source>
</evidence>
<dbReference type="Pfam" id="PF00069">
    <property type="entry name" value="Pkinase"/>
    <property type="match status" value="1"/>
</dbReference>
<keyword evidence="13" id="KW-1185">Reference proteome</keyword>
<dbReference type="GO" id="GO:0009742">
    <property type="term" value="P:brassinosteroid mediated signaling pathway"/>
    <property type="evidence" value="ECO:0007669"/>
    <property type="project" value="UniProtKB-UniRule"/>
</dbReference>
<dbReference type="FunFam" id="1.10.510.10:FF:000069">
    <property type="entry name" value="probable serine/threonine-protein kinase At5g41260"/>
    <property type="match status" value="1"/>
</dbReference>
<protein>
    <recommendedName>
        <fullName evidence="10">Serine/threonine-protein kinase BSK</fullName>
        <ecNumber evidence="10">2.7.11.1</ecNumber>
    </recommendedName>
    <alternativeName>
        <fullName evidence="10">Brassinosteroid-signaling kinase</fullName>
    </alternativeName>
</protein>
<gene>
    <name evidence="12" type="ORF">TAV2_LOCUS18997</name>
</gene>
<dbReference type="Gene3D" id="1.10.510.10">
    <property type="entry name" value="Transferase(Phosphotransferase) domain 1"/>
    <property type="match status" value="1"/>
</dbReference>
<evidence type="ECO:0000313" key="12">
    <source>
        <dbReference type="EMBL" id="CAH2069208.1"/>
    </source>
</evidence>
<dbReference type="Proteomes" id="UP000836841">
    <property type="component" value="Chromosome 6"/>
</dbReference>
<evidence type="ECO:0000256" key="8">
    <source>
        <dbReference type="ARBA" id="ARBA00023136"/>
    </source>
</evidence>
<proteinExistence type="inferred from homology"/>
<evidence type="ECO:0000259" key="11">
    <source>
        <dbReference type="PROSITE" id="PS50011"/>
    </source>
</evidence>
<comment type="subunit">
    <text evidence="10">Interacts with BRI1.</text>
</comment>
<dbReference type="InterPro" id="IPR011009">
    <property type="entry name" value="Kinase-like_dom_sf"/>
</dbReference>
<keyword evidence="9 10" id="KW-0449">Lipoprotein</keyword>
<keyword evidence="10" id="KW-0723">Serine/threonine-protein kinase</keyword>
<evidence type="ECO:0000256" key="7">
    <source>
        <dbReference type="ARBA" id="ARBA00022840"/>
    </source>
</evidence>
<feature type="domain" description="Protein kinase" evidence="11">
    <location>
        <begin position="1"/>
        <end position="330"/>
    </location>
</feature>
<keyword evidence="6 10" id="KW-0418">Kinase</keyword>
<keyword evidence="8 10" id="KW-0472">Membrane</keyword>
<dbReference type="InterPro" id="IPR000719">
    <property type="entry name" value="Prot_kinase_dom"/>
</dbReference>
<dbReference type="Pfam" id="PF25575">
    <property type="entry name" value="TPR_BSK1_C"/>
    <property type="match status" value="1"/>
</dbReference>
<sequence>DWLQVEQLLGFTKRHPLIKQAFLHLSCKKKTRVEEEQSLRIMGGQCSSLGRCCRNSSHKTAVLEAPDVENGENSEITDVPGFREYTLEQLKSATSGFAVEYIVSEHGEKAPNVVYKGKLENQKKIAVKRFTRMAWPDARQFLKPSVIFMEPGETQPMKWTMRLRVVLYLAQALEYCTNKGRILYHDLNAYRVLFDEECNPRLSTFGLMKNSRDGKSYSTNLAFTPPEYLRTGRITPESVIYSFGTLLLDLLSGKHIPPSHALDLIRDRNLQTLTDSCLDGQFSDSDGTELVRLASRCLQYEARERPNPKSLVTALTPLQKDTEVPSHVLMGLPHSSSVSPLSPLGEACSRRDLTAMLEVLDKLGYKDDEGVTNELSFQMWTDQMQESLCYLMSDMPKEALDDAIQAQVISPVWHVASYLQSASLAFLGMENESQIALKEGSNLEAKRNSASQVKDERTSLYQSIRRLNLLSTRMGETLESDAKLDPNGWLCGIEGVISFIGFEIQFPELYVLGSNITSPVAKCLGCVE</sequence>
<evidence type="ECO:0000256" key="3">
    <source>
        <dbReference type="ARBA" id="ARBA00022475"/>
    </source>
</evidence>
<dbReference type="SMART" id="SM00220">
    <property type="entry name" value="S_TKc"/>
    <property type="match status" value="1"/>
</dbReference>
<keyword evidence="10" id="KW-0519">Myristate</keyword>
<dbReference type="InterPro" id="IPR045845">
    <property type="entry name" value="BSK"/>
</dbReference>
<dbReference type="GO" id="GO:0005886">
    <property type="term" value="C:plasma membrane"/>
    <property type="evidence" value="ECO:0007669"/>
    <property type="project" value="UniProtKB-SubCell"/>
</dbReference>
<evidence type="ECO:0000313" key="13">
    <source>
        <dbReference type="Proteomes" id="UP000836841"/>
    </source>
</evidence>
<dbReference type="Gene3D" id="3.30.200.20">
    <property type="entry name" value="Phosphorylase Kinase, domain 1"/>
    <property type="match status" value="1"/>
</dbReference>
<dbReference type="GO" id="GO:0106310">
    <property type="term" value="F:protein serine kinase activity"/>
    <property type="evidence" value="ECO:0007669"/>
    <property type="project" value="UniProtKB-UniRule"/>
</dbReference>
<evidence type="ECO:0000256" key="1">
    <source>
        <dbReference type="ARBA" id="ARBA00004308"/>
    </source>
</evidence>
<dbReference type="GO" id="GO:0005524">
    <property type="term" value="F:ATP binding"/>
    <property type="evidence" value="ECO:0007669"/>
    <property type="project" value="UniProtKB-UniRule"/>
</dbReference>
<dbReference type="InterPro" id="IPR058209">
    <property type="entry name" value="TPR_BSK1_C"/>
</dbReference>
<comment type="similarity">
    <text evidence="2 10">Belongs to the protein kinase superfamily. Ser/Thr protein kinase family.</text>
</comment>
<name>A0AAU9SL21_THLAR</name>
<comment type="catalytic activity">
    <reaction evidence="10">
        <text>L-seryl-[protein] + ATP = O-phospho-L-seryl-[protein] + ADP + H(+)</text>
        <dbReference type="Rhea" id="RHEA:17989"/>
        <dbReference type="Rhea" id="RHEA-COMP:9863"/>
        <dbReference type="Rhea" id="RHEA-COMP:11604"/>
        <dbReference type="ChEBI" id="CHEBI:15378"/>
        <dbReference type="ChEBI" id="CHEBI:29999"/>
        <dbReference type="ChEBI" id="CHEBI:30616"/>
        <dbReference type="ChEBI" id="CHEBI:83421"/>
        <dbReference type="ChEBI" id="CHEBI:456216"/>
        <dbReference type="EC" id="2.7.11.1"/>
    </reaction>
</comment>
<organism evidence="12 13">
    <name type="scientific">Thlaspi arvense</name>
    <name type="common">Field penny-cress</name>
    <dbReference type="NCBI Taxonomy" id="13288"/>
    <lineage>
        <taxon>Eukaryota</taxon>
        <taxon>Viridiplantae</taxon>
        <taxon>Streptophyta</taxon>
        <taxon>Embryophyta</taxon>
        <taxon>Tracheophyta</taxon>
        <taxon>Spermatophyta</taxon>
        <taxon>Magnoliopsida</taxon>
        <taxon>eudicotyledons</taxon>
        <taxon>Gunneridae</taxon>
        <taxon>Pentapetalae</taxon>
        <taxon>rosids</taxon>
        <taxon>malvids</taxon>
        <taxon>Brassicales</taxon>
        <taxon>Brassicaceae</taxon>
        <taxon>Thlaspideae</taxon>
        <taxon>Thlaspi</taxon>
    </lineage>
</organism>
<feature type="non-terminal residue" evidence="12">
    <location>
        <position position="528"/>
    </location>
</feature>
<dbReference type="PROSITE" id="PS50011">
    <property type="entry name" value="PROTEIN_KINASE_DOM"/>
    <property type="match status" value="1"/>
</dbReference>
<keyword evidence="7 10" id="KW-0067">ATP-binding</keyword>
<dbReference type="GO" id="GO:0012505">
    <property type="term" value="C:endomembrane system"/>
    <property type="evidence" value="ECO:0007669"/>
    <property type="project" value="UniProtKB-SubCell"/>
</dbReference>
<keyword evidence="4 10" id="KW-0808">Transferase</keyword>
<evidence type="ECO:0000256" key="10">
    <source>
        <dbReference type="RuleBase" id="RU369005"/>
    </source>
</evidence>
<evidence type="ECO:0000256" key="5">
    <source>
        <dbReference type="ARBA" id="ARBA00022741"/>
    </source>
</evidence>